<dbReference type="SMART" id="SM00850">
    <property type="entry name" value="LytTR"/>
    <property type="match status" value="1"/>
</dbReference>
<dbReference type="Proteomes" id="UP000004095">
    <property type="component" value="Unassembled WGS sequence"/>
</dbReference>
<name>A1ZRZ3_MICM2</name>
<keyword evidence="1" id="KW-0597">Phosphoprotein</keyword>
<protein>
    <submittedName>
        <fullName evidence="4">Two-component system response regulator</fullName>
    </submittedName>
</protein>
<organism evidence="4 5">
    <name type="scientific">Microscilla marina ATCC 23134</name>
    <dbReference type="NCBI Taxonomy" id="313606"/>
    <lineage>
        <taxon>Bacteria</taxon>
        <taxon>Pseudomonadati</taxon>
        <taxon>Bacteroidota</taxon>
        <taxon>Cytophagia</taxon>
        <taxon>Cytophagales</taxon>
        <taxon>Microscillaceae</taxon>
        <taxon>Microscilla</taxon>
    </lineage>
</organism>
<comment type="caution">
    <text evidence="4">The sequence shown here is derived from an EMBL/GenBank/DDBJ whole genome shotgun (WGS) entry which is preliminary data.</text>
</comment>
<dbReference type="eggNOG" id="COG3279">
    <property type="taxonomic scope" value="Bacteria"/>
</dbReference>
<dbReference type="Gene3D" id="3.40.50.2300">
    <property type="match status" value="1"/>
</dbReference>
<feature type="domain" description="Response regulatory" evidence="2">
    <location>
        <begin position="2"/>
        <end position="115"/>
    </location>
</feature>
<dbReference type="RefSeq" id="WP_002700158.1">
    <property type="nucleotide sequence ID" value="NZ_AAWS01000029.1"/>
</dbReference>
<accession>A1ZRZ3</accession>
<dbReference type="PROSITE" id="PS50110">
    <property type="entry name" value="RESPONSE_REGULATORY"/>
    <property type="match status" value="1"/>
</dbReference>
<keyword evidence="5" id="KW-1185">Reference proteome</keyword>
<dbReference type="GO" id="GO:0000156">
    <property type="term" value="F:phosphorelay response regulator activity"/>
    <property type="evidence" value="ECO:0007669"/>
    <property type="project" value="InterPro"/>
</dbReference>
<dbReference type="Pfam" id="PF00072">
    <property type="entry name" value="Response_reg"/>
    <property type="match status" value="1"/>
</dbReference>
<sequence length="262" mass="30277">MKVLIIEDEAPASRRLQKLITEIDPQIEVLEVLDSIEASVQWLGQHATPEVIFMDIQLADGVSFDIFEQVQIQTPVIFTTAYDNYSLKAFKVNSIDYLLKPINKTALTQSIEKYRQLKNQFSTSNYQQQIGNLLETLSLGATGQNNTNAYKNRFLVKLGDRLESVAESDIGYFQAKDKMVLLITQQNKKYPIDYSLDDLERLLHLAHFFRINRQFIVRIDAIQSIHTYFNGKLKVILTPEVQNQDIVISREKSTQFKQWLDL</sequence>
<dbReference type="OrthoDB" id="646623at2"/>
<feature type="domain" description="HTH LytTR-type" evidence="3">
    <location>
        <begin position="154"/>
        <end position="262"/>
    </location>
</feature>
<dbReference type="InterPro" id="IPR011006">
    <property type="entry name" value="CheY-like_superfamily"/>
</dbReference>
<evidence type="ECO:0000313" key="4">
    <source>
        <dbReference type="EMBL" id="EAY26881.1"/>
    </source>
</evidence>
<dbReference type="PANTHER" id="PTHR37299:SF1">
    <property type="entry name" value="STAGE 0 SPORULATION PROTEIN A HOMOLOG"/>
    <property type="match status" value="1"/>
</dbReference>
<proteinExistence type="predicted"/>
<dbReference type="AlphaFoldDB" id="A1ZRZ3"/>
<dbReference type="GO" id="GO:0003677">
    <property type="term" value="F:DNA binding"/>
    <property type="evidence" value="ECO:0007669"/>
    <property type="project" value="InterPro"/>
</dbReference>
<dbReference type="SMART" id="SM00448">
    <property type="entry name" value="REC"/>
    <property type="match status" value="1"/>
</dbReference>
<gene>
    <name evidence="4" type="ORF">M23134_04831</name>
</gene>
<dbReference type="InterPro" id="IPR007492">
    <property type="entry name" value="LytTR_DNA-bd_dom"/>
</dbReference>
<evidence type="ECO:0000256" key="1">
    <source>
        <dbReference type="PROSITE-ProRule" id="PRU00169"/>
    </source>
</evidence>
<dbReference type="Gene3D" id="2.40.50.1020">
    <property type="entry name" value="LytTr DNA-binding domain"/>
    <property type="match status" value="1"/>
</dbReference>
<dbReference type="InterPro" id="IPR046947">
    <property type="entry name" value="LytR-like"/>
</dbReference>
<dbReference type="SUPFAM" id="SSF52172">
    <property type="entry name" value="CheY-like"/>
    <property type="match status" value="1"/>
</dbReference>
<reference evidence="4 5" key="1">
    <citation type="submission" date="2007-01" db="EMBL/GenBank/DDBJ databases">
        <authorList>
            <person name="Haygood M."/>
            <person name="Podell S."/>
            <person name="Anderson C."/>
            <person name="Hopkinson B."/>
            <person name="Roe K."/>
            <person name="Barbeau K."/>
            <person name="Gaasterland T."/>
            <person name="Ferriera S."/>
            <person name="Johnson J."/>
            <person name="Kravitz S."/>
            <person name="Beeson K."/>
            <person name="Sutton G."/>
            <person name="Rogers Y.-H."/>
            <person name="Friedman R."/>
            <person name="Frazier M."/>
            <person name="Venter J.C."/>
        </authorList>
    </citation>
    <scope>NUCLEOTIDE SEQUENCE [LARGE SCALE GENOMIC DNA]</scope>
    <source>
        <strain evidence="4 5">ATCC 23134</strain>
    </source>
</reference>
<dbReference type="PROSITE" id="PS50930">
    <property type="entry name" value="HTH_LYTTR"/>
    <property type="match status" value="1"/>
</dbReference>
<evidence type="ECO:0000313" key="5">
    <source>
        <dbReference type="Proteomes" id="UP000004095"/>
    </source>
</evidence>
<evidence type="ECO:0000259" key="3">
    <source>
        <dbReference type="PROSITE" id="PS50930"/>
    </source>
</evidence>
<dbReference type="FunFam" id="3.40.50.2300:FF:000361">
    <property type="entry name" value="Two-component system response regulator"/>
    <property type="match status" value="1"/>
</dbReference>
<dbReference type="InterPro" id="IPR001789">
    <property type="entry name" value="Sig_transdc_resp-reg_receiver"/>
</dbReference>
<feature type="modified residue" description="4-aspartylphosphate" evidence="1">
    <location>
        <position position="55"/>
    </location>
</feature>
<dbReference type="Pfam" id="PF04397">
    <property type="entry name" value="LytTR"/>
    <property type="match status" value="1"/>
</dbReference>
<dbReference type="PANTHER" id="PTHR37299">
    <property type="entry name" value="TRANSCRIPTIONAL REGULATOR-RELATED"/>
    <property type="match status" value="1"/>
</dbReference>
<dbReference type="EMBL" id="AAWS01000029">
    <property type="protein sequence ID" value="EAY26881.1"/>
    <property type="molecule type" value="Genomic_DNA"/>
</dbReference>
<evidence type="ECO:0000259" key="2">
    <source>
        <dbReference type="PROSITE" id="PS50110"/>
    </source>
</evidence>